<dbReference type="RefSeq" id="WP_082577517.1">
    <property type="nucleotide sequence ID" value="NZ_WSES01000001.1"/>
</dbReference>
<dbReference type="InterPro" id="IPR008727">
    <property type="entry name" value="PAAR_motif"/>
</dbReference>
<dbReference type="EMBL" id="WSES01000001">
    <property type="protein sequence ID" value="MVW59119.1"/>
    <property type="molecule type" value="Genomic_DNA"/>
</dbReference>
<accession>A0A7X3K5P5</accession>
<dbReference type="Gene3D" id="2.60.200.60">
    <property type="match status" value="1"/>
</dbReference>
<sequence>MALAIVRLGDKTTHGGVVITASPVHTLRGIGIARKGDMVSCPLPGHGMNEIVEGCLVFSVGGRSVALHGHKTACGCSLIASAIDATQG</sequence>
<name>A0A7X3K5P5_9BURK</name>
<evidence type="ECO:0000313" key="2">
    <source>
        <dbReference type="Proteomes" id="UP000443353"/>
    </source>
</evidence>
<gene>
    <name evidence="1" type="ORF">GPY61_04175</name>
</gene>
<dbReference type="Proteomes" id="UP000443353">
    <property type="component" value="Unassembled WGS sequence"/>
</dbReference>
<comment type="caution">
    <text evidence="1">The sequence shown here is derived from an EMBL/GenBank/DDBJ whole genome shotgun (WGS) entry which is preliminary data.</text>
</comment>
<evidence type="ECO:0000313" key="1">
    <source>
        <dbReference type="EMBL" id="MVW59119.1"/>
    </source>
</evidence>
<dbReference type="CDD" id="cd14744">
    <property type="entry name" value="PAAR_CT_2"/>
    <property type="match status" value="1"/>
</dbReference>
<dbReference type="AlphaFoldDB" id="A0A7X3K5P5"/>
<reference evidence="1 2" key="1">
    <citation type="submission" date="2019-12" db="EMBL/GenBank/DDBJ databases">
        <authorList>
            <person name="Li C."/>
            <person name="Zhao J."/>
        </authorList>
    </citation>
    <scope>NUCLEOTIDE SEQUENCE [LARGE SCALE GENOMIC DNA]</scope>
    <source>
        <strain evidence="1 2">NEAU-DD11</strain>
    </source>
</reference>
<protein>
    <submittedName>
        <fullName evidence="1">PAAR domain-containing protein</fullName>
    </submittedName>
</protein>
<proteinExistence type="predicted"/>
<organism evidence="1 2">
    <name type="scientific">Massilia cellulosiltytica</name>
    <dbReference type="NCBI Taxonomy" id="2683234"/>
    <lineage>
        <taxon>Bacteria</taxon>
        <taxon>Pseudomonadati</taxon>
        <taxon>Pseudomonadota</taxon>
        <taxon>Betaproteobacteria</taxon>
        <taxon>Burkholderiales</taxon>
        <taxon>Oxalobacteraceae</taxon>
        <taxon>Telluria group</taxon>
        <taxon>Massilia</taxon>
    </lineage>
</organism>
<keyword evidence="2" id="KW-1185">Reference proteome</keyword>
<dbReference type="Pfam" id="PF05488">
    <property type="entry name" value="PAAR_motif"/>
    <property type="match status" value="1"/>
</dbReference>